<dbReference type="Pfam" id="PF11274">
    <property type="entry name" value="DUF3074"/>
    <property type="match status" value="1"/>
</dbReference>
<dbReference type="eggNOG" id="ENOG502QTT5">
    <property type="taxonomic scope" value="Eukaryota"/>
</dbReference>
<dbReference type="PANTHER" id="PTHR40370">
    <property type="entry name" value="EXPRESSED PROTEIN"/>
    <property type="match status" value="1"/>
</dbReference>
<dbReference type="CGD" id="CAL0000178786">
    <property type="gene designation" value="orf19.13149"/>
</dbReference>
<proteinExistence type="predicted"/>
<dbReference type="OrthoDB" id="6423603at2759"/>
<accession>A0A1D8PQ79</accession>
<reference evidence="3 4" key="2">
    <citation type="journal article" date="2007" name="Genome Biol.">
        <title>Assembly of the Candida albicans genome into sixteen supercontigs aligned on the eight chromosomes.</title>
        <authorList>
            <person name="van het Hoog M."/>
            <person name="Rast T.J."/>
            <person name="Martchenko M."/>
            <person name="Grindle S."/>
            <person name="Dignard D."/>
            <person name="Hogues H."/>
            <person name="Cuomo C."/>
            <person name="Berriman M."/>
            <person name="Scherer S."/>
            <person name="Magee B.B."/>
            <person name="Whiteway M."/>
            <person name="Chibana H."/>
            <person name="Nantel A."/>
            <person name="Magee P.T."/>
        </authorList>
    </citation>
    <scope>GENOME REANNOTATION</scope>
    <source>
        <strain evidence="4">SC5314 / ATCC MYA-2876</strain>
    </source>
</reference>
<evidence type="ECO:0000259" key="1">
    <source>
        <dbReference type="Pfam" id="PF11274"/>
    </source>
</evidence>
<reference evidence="3 4" key="3">
    <citation type="journal article" date="2013" name="Genome Biol.">
        <title>Assembly of a phased diploid Candida albicans genome facilitates allele-specific measurements and provides a simple model for repeat and indel structure.</title>
        <authorList>
            <person name="Muzzey D."/>
            <person name="Schwartz K."/>
            <person name="Weissman J.S."/>
            <person name="Sherlock G."/>
        </authorList>
    </citation>
    <scope>NUCLEOTIDE SEQUENCE [LARGE SCALE GENOMIC DNA]</scope>
    <source>
        <strain evidence="4">SC5314 / ATCC MYA-2876</strain>
    </source>
</reference>
<dbReference type="KEGG" id="cal:CAALFM_C603590CA"/>
<dbReference type="SUPFAM" id="SSF55961">
    <property type="entry name" value="Bet v1-like"/>
    <property type="match status" value="1"/>
</dbReference>
<dbReference type="AlphaFoldDB" id="A0A1D8PQ79"/>
<feature type="domain" description="DUF3074" evidence="1">
    <location>
        <begin position="54"/>
        <end position="228"/>
    </location>
</feature>
<gene>
    <name evidence="3" type="ordered locus">CAALFM_C603590CA</name>
    <name evidence="2" type="ordered locus">orf19.13149</name>
</gene>
<name>A0A1D8PQ79_CANAL</name>
<evidence type="ECO:0000313" key="3">
    <source>
        <dbReference type="EMBL" id="AOW30288.1"/>
    </source>
</evidence>
<dbReference type="GeneID" id="3640251"/>
<dbReference type="PANTHER" id="PTHR40370:SF1">
    <property type="entry name" value="DUF3074 DOMAIN-CONTAINING PROTEIN"/>
    <property type="match status" value="1"/>
</dbReference>
<organism evidence="3 4">
    <name type="scientific">Candida albicans (strain SC5314 / ATCC MYA-2876)</name>
    <name type="common">Yeast</name>
    <dbReference type="NCBI Taxonomy" id="237561"/>
    <lineage>
        <taxon>Eukaryota</taxon>
        <taxon>Fungi</taxon>
        <taxon>Dikarya</taxon>
        <taxon>Ascomycota</taxon>
        <taxon>Saccharomycotina</taxon>
        <taxon>Pichiomycetes</taxon>
        <taxon>Debaryomycetaceae</taxon>
        <taxon>Candida/Lodderomyces clade</taxon>
        <taxon>Candida</taxon>
    </lineage>
</organism>
<dbReference type="InterPro" id="IPR024500">
    <property type="entry name" value="DUF3074"/>
</dbReference>
<reference evidence="3 4" key="1">
    <citation type="journal article" date="2004" name="Proc. Natl. Acad. Sci. U.S.A.">
        <title>The diploid genome sequence of Candida albicans.</title>
        <authorList>
            <person name="Jones T."/>
            <person name="Federspiel N.A."/>
            <person name="Chibana H."/>
            <person name="Dungan J."/>
            <person name="Kalman S."/>
            <person name="Magee B.B."/>
            <person name="Newport G."/>
            <person name="Thorstenson Y.R."/>
            <person name="Agabian N."/>
            <person name="Magee P.T."/>
            <person name="Davis R.W."/>
            <person name="Scherer S."/>
        </authorList>
    </citation>
    <scope>NUCLEOTIDE SEQUENCE [LARGE SCALE GENOMIC DNA]</scope>
    <source>
        <strain evidence="4">SC5314 / ATCC MYA-2876</strain>
    </source>
</reference>
<keyword evidence="4" id="KW-1185">Reference proteome</keyword>
<dbReference type="STRING" id="237561.A0A1D8PQ79"/>
<sequence length="229" mass="25866">MPSSERDTLLAESKTILKSVTNWKPGKQFKSNVIPETITTSTYSTTNIKDNQFWCARESLIPSTYKQKVIDCLIGTANIGSTHSDHEVNYVEEFDSLKISNVTEYPDGGWSYELHANYKFGTIGISNRMFYESVHIYKFDKSNQTEEDDKDTNCAYIISVPIDGPTGNFVIGKYHSIEKISWSDNKDSDLKWIMATTSDAGGYLPRWLTNMILPGAISNDVPSVLKYIQ</sequence>
<protein>
    <recommendedName>
        <fullName evidence="1">DUF3074 domain-containing protein</fullName>
    </recommendedName>
</protein>
<dbReference type="RefSeq" id="XP_718065.2">
    <property type="nucleotide sequence ID" value="XM_712972.2"/>
</dbReference>
<dbReference type="VEuPathDB" id="FungiDB:C6_03590C_A"/>
<evidence type="ECO:0000313" key="2">
    <source>
        <dbReference type="CGD" id="CAL0000178786"/>
    </source>
</evidence>
<dbReference type="InParanoid" id="A0A1D8PQ79"/>
<dbReference type="Proteomes" id="UP000000559">
    <property type="component" value="Chromosome 6"/>
</dbReference>
<dbReference type="EMBL" id="CP017628">
    <property type="protein sequence ID" value="AOW30288.1"/>
    <property type="molecule type" value="Genomic_DNA"/>
</dbReference>
<evidence type="ECO:0000313" key="4">
    <source>
        <dbReference type="Proteomes" id="UP000000559"/>
    </source>
</evidence>